<protein>
    <submittedName>
        <fullName evidence="3">Omega-6 fatty acid desaturase (Delta-12 desaturase)</fullName>
    </submittedName>
</protein>
<keyword evidence="1" id="KW-0812">Transmembrane</keyword>
<feature type="transmembrane region" description="Helical" evidence="1">
    <location>
        <begin position="184"/>
        <end position="207"/>
    </location>
</feature>
<keyword evidence="1" id="KW-0472">Membrane</keyword>
<dbReference type="GO" id="GO:0016020">
    <property type="term" value="C:membrane"/>
    <property type="evidence" value="ECO:0007669"/>
    <property type="project" value="TreeGrafter"/>
</dbReference>
<dbReference type="Proteomes" id="UP000253529">
    <property type="component" value="Unassembled WGS sequence"/>
</dbReference>
<dbReference type="OrthoDB" id="9769653at2"/>
<dbReference type="Pfam" id="PF00487">
    <property type="entry name" value="FA_desaturase"/>
    <property type="match status" value="1"/>
</dbReference>
<feature type="domain" description="Fatty acid desaturase" evidence="2">
    <location>
        <begin position="59"/>
        <end position="303"/>
    </location>
</feature>
<dbReference type="InterPro" id="IPR005804">
    <property type="entry name" value="FA_desaturase_dom"/>
</dbReference>
<feature type="transmembrane region" description="Helical" evidence="1">
    <location>
        <begin position="30"/>
        <end position="50"/>
    </location>
</feature>
<keyword evidence="4" id="KW-1185">Reference proteome</keyword>
<sequence length="350" mass="38505">MSMQTTAVRLAARDWAQALGPYRKADAGRAVLELAVTFAPFAALYAAMLVAVQHGLVLLAFALTPFAAGLLVRLFMIQHDCGHGAFFPNKHANAWVGRAIGVLTMTPYDHWRRSHAIHHATSGNLDRRGIGDIDTLTVGEYFSRSWRGRLAYRLYRNPLVMFGLGPAYLFLIENRLPIGFLRKGAMPWLSALSTNAGIALAAGLLIWGAGLAPVLIVHLPIVVLGATAGVWLFYVQHQFQGTTWERSAGWSQPEAALAGSSLYELPPPLDWFSANIGIHHVHHLSSGIPFYRLGTVLRDHPDLAKVGRLSLRDSLGCVRLALWDEGKRRLVSFREARASRRLAEPRAAAR</sequence>
<evidence type="ECO:0000313" key="4">
    <source>
        <dbReference type="Proteomes" id="UP000253529"/>
    </source>
</evidence>
<dbReference type="PANTHER" id="PTHR19353">
    <property type="entry name" value="FATTY ACID DESATURASE 2"/>
    <property type="match status" value="1"/>
</dbReference>
<feature type="transmembrane region" description="Helical" evidence="1">
    <location>
        <begin position="56"/>
        <end position="76"/>
    </location>
</feature>
<proteinExistence type="predicted"/>
<keyword evidence="1" id="KW-1133">Transmembrane helix</keyword>
<dbReference type="EMBL" id="QNRK01000029">
    <property type="protein sequence ID" value="RBP07108.1"/>
    <property type="molecule type" value="Genomic_DNA"/>
</dbReference>
<name>A0A366EXJ6_9HYPH</name>
<feature type="transmembrane region" description="Helical" evidence="1">
    <location>
        <begin position="154"/>
        <end position="172"/>
    </location>
</feature>
<evidence type="ECO:0000259" key="2">
    <source>
        <dbReference type="Pfam" id="PF00487"/>
    </source>
</evidence>
<feature type="transmembrane region" description="Helical" evidence="1">
    <location>
        <begin position="214"/>
        <end position="234"/>
    </location>
</feature>
<dbReference type="CDD" id="cd03507">
    <property type="entry name" value="Delta12-FADS-like"/>
    <property type="match status" value="1"/>
</dbReference>
<dbReference type="PANTHER" id="PTHR19353:SF73">
    <property type="entry name" value="FATTY ACID DESATURASE"/>
    <property type="match status" value="1"/>
</dbReference>
<accession>A0A366EXJ6</accession>
<gene>
    <name evidence="3" type="ORF">DFR50_12938</name>
</gene>
<evidence type="ECO:0000313" key="3">
    <source>
        <dbReference type="EMBL" id="RBP07108.1"/>
    </source>
</evidence>
<evidence type="ECO:0000256" key="1">
    <source>
        <dbReference type="SAM" id="Phobius"/>
    </source>
</evidence>
<reference evidence="3 4" key="1">
    <citation type="submission" date="2018-06" db="EMBL/GenBank/DDBJ databases">
        <title>Genomic Encyclopedia of Type Strains, Phase IV (KMG-IV): sequencing the most valuable type-strain genomes for metagenomic binning, comparative biology and taxonomic classification.</title>
        <authorList>
            <person name="Goeker M."/>
        </authorList>
    </citation>
    <scope>NUCLEOTIDE SEQUENCE [LARGE SCALE GENOMIC DNA]</scope>
    <source>
        <strain evidence="3 4">DSM 24875</strain>
    </source>
</reference>
<dbReference type="AlphaFoldDB" id="A0A366EXJ6"/>
<dbReference type="GO" id="GO:0006629">
    <property type="term" value="P:lipid metabolic process"/>
    <property type="evidence" value="ECO:0007669"/>
    <property type="project" value="InterPro"/>
</dbReference>
<comment type="caution">
    <text evidence="3">The sequence shown here is derived from an EMBL/GenBank/DDBJ whole genome shotgun (WGS) entry which is preliminary data.</text>
</comment>
<dbReference type="RefSeq" id="WP_113891479.1">
    <property type="nucleotide sequence ID" value="NZ_QNRK01000029.1"/>
</dbReference>
<organism evidence="3 4">
    <name type="scientific">Roseiarcus fermentans</name>
    <dbReference type="NCBI Taxonomy" id="1473586"/>
    <lineage>
        <taxon>Bacteria</taxon>
        <taxon>Pseudomonadati</taxon>
        <taxon>Pseudomonadota</taxon>
        <taxon>Alphaproteobacteria</taxon>
        <taxon>Hyphomicrobiales</taxon>
        <taxon>Roseiarcaceae</taxon>
        <taxon>Roseiarcus</taxon>
    </lineage>
</organism>
<dbReference type="InterPro" id="IPR012171">
    <property type="entry name" value="Fatty_acid_desaturase"/>
</dbReference>
<dbReference type="GO" id="GO:0016717">
    <property type="term" value="F:oxidoreductase activity, acting on paired donors, with oxidation of a pair of donors resulting in the reduction of molecular oxygen to two molecules of water"/>
    <property type="evidence" value="ECO:0007669"/>
    <property type="project" value="TreeGrafter"/>
</dbReference>